<accession>R4YUH5</accession>
<dbReference type="Gene3D" id="3.10.20.30">
    <property type="match status" value="1"/>
</dbReference>
<feature type="domain" description="FAD-binding FR-type" evidence="5">
    <location>
        <begin position="107"/>
        <end position="210"/>
    </location>
</feature>
<reference evidence="6 7" key="1">
    <citation type="journal article" date="2013" name="Nat. Commun.">
        <title>Genome sequence and functional genomic analysis of the oil-degrading bacterium Oleispira antarctica.</title>
        <authorList>
            <person name="Kube M."/>
            <person name="Chernikova T.N."/>
            <person name="Al-Ramahi Y."/>
            <person name="Beloqui A."/>
            <person name="Lopez-Cortez N."/>
            <person name="Guazzaroni M.E."/>
            <person name="Heipieper H.J."/>
            <person name="Klages S."/>
            <person name="Kotsyurbenko O.R."/>
            <person name="Langer I."/>
            <person name="Nechitaylo T.Y."/>
            <person name="Lunsdorf H."/>
            <person name="Fernandez M."/>
            <person name="Juarez S."/>
            <person name="Ciordia S."/>
            <person name="Singer A."/>
            <person name="Kagan O."/>
            <person name="Egorova O."/>
            <person name="Petit P.A."/>
            <person name="Stogios P."/>
            <person name="Kim Y."/>
            <person name="Tchigvintsev A."/>
            <person name="Flick R."/>
            <person name="Denaro R."/>
            <person name="Genovese M."/>
            <person name="Albar J.P."/>
            <person name="Reva O.N."/>
            <person name="Martinez-Gomariz M."/>
            <person name="Tran H."/>
            <person name="Ferrer M."/>
            <person name="Savchenko A."/>
            <person name="Yakunin A.F."/>
            <person name="Yakimov M.M."/>
            <person name="Golyshina O.V."/>
            <person name="Reinhardt R."/>
            <person name="Golyshin P.N."/>
        </authorList>
    </citation>
    <scope>NUCLEOTIDE SEQUENCE [LARGE SCALE GENOMIC DNA]</scope>
</reference>
<comment type="similarity">
    <text evidence="3">Belongs to the Fre/LuxG FAD/NAD(P) flavoprotein oxidoreductase family.</text>
</comment>
<proteinExistence type="inferred from homology"/>
<keyword evidence="7" id="KW-1185">Reference proteome</keyword>
<dbReference type="SUPFAM" id="SSF63380">
    <property type="entry name" value="Riboflavin synthase domain-like"/>
    <property type="match status" value="1"/>
</dbReference>
<dbReference type="Pfam" id="PF00175">
    <property type="entry name" value="NAD_binding_1"/>
    <property type="match status" value="1"/>
</dbReference>
<dbReference type="OrthoDB" id="9806195at2"/>
<protein>
    <submittedName>
        <fullName evidence="6">NAD(P)H-flavin reductase</fullName>
    </submittedName>
</protein>
<dbReference type="KEGG" id="oai:OLEAN_C36970"/>
<evidence type="ECO:0000256" key="1">
    <source>
        <dbReference type="ARBA" id="ARBA00023002"/>
    </source>
</evidence>
<dbReference type="Gene3D" id="3.40.50.80">
    <property type="entry name" value="Nucleotide-binding domain of ferredoxin-NADP reductase (FNR) module"/>
    <property type="match status" value="1"/>
</dbReference>
<dbReference type="SUPFAM" id="SSF52343">
    <property type="entry name" value="Ferredoxin reductase-like, C-terminal NADP-linked domain"/>
    <property type="match status" value="1"/>
</dbReference>
<feature type="domain" description="2Fe-2S ferredoxin-type" evidence="4">
    <location>
        <begin position="8"/>
        <end position="100"/>
    </location>
</feature>
<evidence type="ECO:0000313" key="7">
    <source>
        <dbReference type="Proteomes" id="UP000032749"/>
    </source>
</evidence>
<evidence type="ECO:0000259" key="5">
    <source>
        <dbReference type="PROSITE" id="PS51384"/>
    </source>
</evidence>
<sequence length="348" mass="38819">MATDITSFKVTFQPANISIQVAEGQALQEACFEQGAIIPLSCENGVCQICEAKLLSGTVDQRQGYQVEQKKGEILESPNQVLLCLTYPLSDLEIFMPEIYAPGHSPEQTLACQVSSVEALNASVYRIELLAPAGSKLDYLPGQYLELHLADQQLPYSIANAPDPKQPRRLELQISDHNDVTANIIAELSQAAENRSTVKVTLAKGECFLKELPKQPILLVCAGTGFSQIKCLAEAILAQDPEHEIHLYWSNRSLDEFYLYDTPKHWADEFTNFTFHPVLEAGIDSWQGRAGWIYEIIHEDFNDLKNVQMYACGSPNMVHGTLDQLEKLGLSEANMHSDVFSYAPREKK</sequence>
<dbReference type="STRING" id="698738.OLEAN_C36970"/>
<evidence type="ECO:0000313" key="6">
    <source>
        <dbReference type="EMBL" id="CCK77873.1"/>
    </source>
</evidence>
<gene>
    <name evidence="6" type="ORF">OLEAN_C36970</name>
</gene>
<evidence type="ECO:0000256" key="2">
    <source>
        <dbReference type="ARBA" id="ARBA00023223"/>
    </source>
</evidence>
<dbReference type="InterPro" id="IPR017927">
    <property type="entry name" value="FAD-bd_FR_type"/>
</dbReference>
<dbReference type="Proteomes" id="UP000032749">
    <property type="component" value="Chromosome"/>
</dbReference>
<dbReference type="InterPro" id="IPR039261">
    <property type="entry name" value="FNR_nucleotide-bd"/>
</dbReference>
<dbReference type="CDD" id="cd06189">
    <property type="entry name" value="flavin_oxioreductase"/>
    <property type="match status" value="1"/>
</dbReference>
<dbReference type="GO" id="GO:0008218">
    <property type="term" value="P:bioluminescence"/>
    <property type="evidence" value="ECO:0007669"/>
    <property type="project" value="UniProtKB-KW"/>
</dbReference>
<dbReference type="CDD" id="cd00207">
    <property type="entry name" value="fer2"/>
    <property type="match status" value="1"/>
</dbReference>
<dbReference type="InterPro" id="IPR001041">
    <property type="entry name" value="2Fe-2S_ferredoxin-type"/>
</dbReference>
<keyword evidence="1" id="KW-0560">Oxidoreductase</keyword>
<dbReference type="PROSITE" id="PS51384">
    <property type="entry name" value="FAD_FR"/>
    <property type="match status" value="1"/>
</dbReference>
<name>R4YUH5_OLEAN</name>
<dbReference type="Pfam" id="PF00111">
    <property type="entry name" value="Fer2"/>
    <property type="match status" value="1"/>
</dbReference>
<dbReference type="PANTHER" id="PTHR47354">
    <property type="entry name" value="NADH OXIDOREDUCTASE HCR"/>
    <property type="match status" value="1"/>
</dbReference>
<organism evidence="6 7">
    <name type="scientific">Oleispira antarctica RB-8</name>
    <dbReference type="NCBI Taxonomy" id="698738"/>
    <lineage>
        <taxon>Bacteria</taxon>
        <taxon>Pseudomonadati</taxon>
        <taxon>Pseudomonadota</taxon>
        <taxon>Gammaproteobacteria</taxon>
        <taxon>Oceanospirillales</taxon>
        <taxon>Oceanospirillaceae</taxon>
        <taxon>Oleispira</taxon>
    </lineage>
</organism>
<dbReference type="SUPFAM" id="SSF54292">
    <property type="entry name" value="2Fe-2S ferredoxin-like"/>
    <property type="match status" value="1"/>
</dbReference>
<dbReference type="GO" id="GO:0051536">
    <property type="term" value="F:iron-sulfur cluster binding"/>
    <property type="evidence" value="ECO:0007669"/>
    <property type="project" value="InterPro"/>
</dbReference>
<dbReference type="HOGENOM" id="CLU_003827_7_0_6"/>
<keyword evidence="2" id="KW-0455">Luminescence</keyword>
<dbReference type="PANTHER" id="PTHR47354:SF7">
    <property type="entry name" value="NAD(P)H-FLAVIN REDUCTASE"/>
    <property type="match status" value="1"/>
</dbReference>
<dbReference type="InterPro" id="IPR050415">
    <property type="entry name" value="MRET"/>
</dbReference>
<dbReference type="InterPro" id="IPR017938">
    <property type="entry name" value="Riboflavin_synthase-like_b-brl"/>
</dbReference>
<dbReference type="InterPro" id="IPR012675">
    <property type="entry name" value="Beta-grasp_dom_sf"/>
</dbReference>
<dbReference type="Gene3D" id="2.40.30.10">
    <property type="entry name" value="Translation factors"/>
    <property type="match status" value="1"/>
</dbReference>
<evidence type="ECO:0000259" key="4">
    <source>
        <dbReference type="PROSITE" id="PS51085"/>
    </source>
</evidence>
<dbReference type="InterPro" id="IPR001433">
    <property type="entry name" value="OxRdtase_FAD/NAD-bd"/>
</dbReference>
<dbReference type="EMBL" id="FO203512">
    <property type="protein sequence ID" value="CCK77873.1"/>
    <property type="molecule type" value="Genomic_DNA"/>
</dbReference>
<dbReference type="GO" id="GO:0016491">
    <property type="term" value="F:oxidoreductase activity"/>
    <property type="evidence" value="ECO:0007669"/>
    <property type="project" value="UniProtKB-KW"/>
</dbReference>
<dbReference type="AlphaFoldDB" id="R4YUH5"/>
<dbReference type="PRINTS" id="PR00410">
    <property type="entry name" value="PHEHYDRXLASE"/>
</dbReference>
<dbReference type="PROSITE" id="PS51085">
    <property type="entry name" value="2FE2S_FER_2"/>
    <property type="match status" value="1"/>
</dbReference>
<dbReference type="InterPro" id="IPR036010">
    <property type="entry name" value="2Fe-2S_ferredoxin-like_sf"/>
</dbReference>
<evidence type="ECO:0000256" key="3">
    <source>
        <dbReference type="ARBA" id="ARBA00038177"/>
    </source>
</evidence>